<dbReference type="AlphaFoldDB" id="A0A364JUV7"/>
<feature type="transmembrane region" description="Helical" evidence="2">
    <location>
        <begin position="666"/>
        <end position="686"/>
    </location>
</feature>
<feature type="compositionally biased region" description="Low complexity" evidence="1">
    <location>
        <begin position="306"/>
        <end position="315"/>
    </location>
</feature>
<gene>
    <name evidence="4" type="ORF">C7374_10674</name>
</gene>
<feature type="region of interest" description="Disordered" evidence="1">
    <location>
        <begin position="165"/>
        <end position="229"/>
    </location>
</feature>
<sequence length="1002" mass="106904">MTDSSATPRNNGEPPLHEDDPLMELSRILDFGVSAEDNAARRSDPEFGSAHDALSFDAALELERELLGDFADFSERGQENQPQPASADFSPSSSTSFEDISFASEESSFAENEFASALEHELDLHMEEFDLNADAGQFTDPLASNQPLNFDQNEIFETEQQPEVFSQNPFDSEPGSAIGSPNFTPDLSFEDDYSSEFSTEWDHARPEDAHSAYLNEPHQAQSDTVQSAPALSLEEELQNLLFGDEPIAPETPSFEEVQPDLSSELGGSAEPPLAEQFFSEHREWAEPHDILNKSEAFTFEPESEVTATETAETAEIQSAPDAHQDDFGASSSTLASDAPVYPHYPRGNFSPNSPVTGLLAPEPPHIDSHSDGNIDSAEDDLSFGEEFALDLDLALQRSSADQPDQDHEMAGFDEFNLNVDDFGFEASGDNSDSGAEPVEEQLLFDSGDLLSFDDLDLSEEEGTDIPQNVEQYAHATYSDNAESPDLVFSSSFDKQAPEIETISVGETKVEQTHALDLPEIPYEEEDKNTGLSDLEAEFAEVFNTIDIEEPQPHTDSPSEADRAFEDIFRENATSYLAAGAVAGAAMGASAASSGLARGAAPADTQAASVNNATNDDFYNHWAASGAQTTPISELREHPSQIEQGEEDLGSAAEAYRNRPVRGRRGLIVASIAGAAVLVGGIGYHLLAGGGSGEPVIVRASDQPVKVQPENPGGVTVPNQDKAVYDRVAGTLPGSPEQKSLIASGEEPVDLAASQDFSPTVDDVDEPIASSQSNSEAEAPLIRPREVETMIVRPDGSIMRPQLHTTAAADQAPPAEPDASVSSDAPLISPPAETDQIADLAAGNDIPAANIPAANDEAPALAADAETTAPTDTAVQPQLPIRPPLVPSRPAQQPTNVVGNVAQRTQQTAQAPAETQVASAAGVGGYFVQIASQPTPELAQKSYANMAQRYGNVIGGRAIDIKRAEIPNKGTYYRVRVQAGTRNEATALCERLKSAGGSCFVTQ</sequence>
<organism evidence="4 5">
    <name type="scientific">Falsochrobactrum ovis</name>
    <dbReference type="NCBI Taxonomy" id="1293442"/>
    <lineage>
        <taxon>Bacteria</taxon>
        <taxon>Pseudomonadati</taxon>
        <taxon>Pseudomonadota</taxon>
        <taxon>Alphaproteobacteria</taxon>
        <taxon>Hyphomicrobiales</taxon>
        <taxon>Brucellaceae</taxon>
        <taxon>Falsochrobactrum</taxon>
    </lineage>
</organism>
<feature type="compositionally biased region" description="Low complexity" evidence="1">
    <location>
        <begin position="82"/>
        <end position="104"/>
    </location>
</feature>
<evidence type="ECO:0000313" key="4">
    <source>
        <dbReference type="EMBL" id="RAK28541.1"/>
    </source>
</evidence>
<proteinExistence type="predicted"/>
<keyword evidence="2" id="KW-1133">Transmembrane helix</keyword>
<feature type="region of interest" description="Disordered" evidence="1">
    <location>
        <begin position="1"/>
        <end position="23"/>
    </location>
</feature>
<dbReference type="Pfam" id="PF05036">
    <property type="entry name" value="SPOR"/>
    <property type="match status" value="1"/>
</dbReference>
<feature type="compositionally biased region" description="Basic and acidic residues" evidence="1">
    <location>
        <begin position="278"/>
        <end position="292"/>
    </location>
</feature>
<dbReference type="InterPro" id="IPR036680">
    <property type="entry name" value="SPOR-like_sf"/>
</dbReference>
<evidence type="ECO:0000313" key="5">
    <source>
        <dbReference type="Proteomes" id="UP000249453"/>
    </source>
</evidence>
<feature type="compositionally biased region" description="Polar residues" evidence="1">
    <location>
        <begin position="218"/>
        <end position="229"/>
    </location>
</feature>
<keyword evidence="5" id="KW-1185">Reference proteome</keyword>
<dbReference type="Proteomes" id="UP000249453">
    <property type="component" value="Unassembled WGS sequence"/>
</dbReference>
<protein>
    <submittedName>
        <fullName evidence="4">Sporulation related protein</fullName>
    </submittedName>
</protein>
<comment type="caution">
    <text evidence="4">The sequence shown here is derived from an EMBL/GenBank/DDBJ whole genome shotgun (WGS) entry which is preliminary data.</text>
</comment>
<evidence type="ECO:0000256" key="1">
    <source>
        <dbReference type="SAM" id="MobiDB-lite"/>
    </source>
</evidence>
<keyword evidence="2" id="KW-0472">Membrane</keyword>
<keyword evidence="2" id="KW-0812">Transmembrane</keyword>
<dbReference type="Gene3D" id="3.30.70.1070">
    <property type="entry name" value="Sporulation related repeat"/>
    <property type="match status" value="1"/>
</dbReference>
<feature type="region of interest" description="Disordered" evidence="1">
    <location>
        <begin position="70"/>
        <end position="104"/>
    </location>
</feature>
<name>A0A364JUV7_9HYPH</name>
<dbReference type="InterPro" id="IPR007730">
    <property type="entry name" value="SPOR-like_dom"/>
</dbReference>
<feature type="compositionally biased region" description="Low complexity" evidence="1">
    <location>
        <begin position="806"/>
        <end position="818"/>
    </location>
</feature>
<dbReference type="EMBL" id="QLMK01000006">
    <property type="protein sequence ID" value="RAK28541.1"/>
    <property type="molecule type" value="Genomic_DNA"/>
</dbReference>
<feature type="region of interest" description="Disordered" evidence="1">
    <location>
        <begin position="863"/>
        <end position="895"/>
    </location>
</feature>
<dbReference type="RefSeq" id="WP_111575396.1">
    <property type="nucleotide sequence ID" value="NZ_JBHEEY010000004.1"/>
</dbReference>
<feature type="region of interest" description="Disordered" evidence="1">
    <location>
        <begin position="241"/>
        <end position="378"/>
    </location>
</feature>
<evidence type="ECO:0000256" key="2">
    <source>
        <dbReference type="SAM" id="Phobius"/>
    </source>
</evidence>
<reference evidence="4 5" key="1">
    <citation type="submission" date="2018-06" db="EMBL/GenBank/DDBJ databases">
        <title>Genomic Encyclopedia of Type Strains, Phase IV (KMG-IV): sequencing the most valuable type-strain genomes for metagenomic binning, comparative biology and taxonomic classification.</title>
        <authorList>
            <person name="Goeker M."/>
        </authorList>
    </citation>
    <scope>NUCLEOTIDE SEQUENCE [LARGE SCALE GENOMIC DNA]</scope>
    <source>
        <strain evidence="4 5">DSM 26720</strain>
    </source>
</reference>
<feature type="domain" description="SPOR" evidence="3">
    <location>
        <begin position="919"/>
        <end position="1002"/>
    </location>
</feature>
<dbReference type="OrthoDB" id="7338235at2"/>
<feature type="compositionally biased region" description="Low complexity" evidence="1">
    <location>
        <begin position="863"/>
        <end position="873"/>
    </location>
</feature>
<evidence type="ECO:0000259" key="3">
    <source>
        <dbReference type="PROSITE" id="PS51724"/>
    </source>
</evidence>
<dbReference type="PROSITE" id="PS51724">
    <property type="entry name" value="SPOR"/>
    <property type="match status" value="1"/>
</dbReference>
<feature type="region of interest" description="Disordered" evidence="1">
    <location>
        <begin position="805"/>
        <end position="830"/>
    </location>
</feature>
<feature type="compositionally biased region" description="Basic and acidic residues" evidence="1">
    <location>
        <begin position="200"/>
        <end position="210"/>
    </location>
</feature>
<feature type="compositionally biased region" description="Polar residues" evidence="1">
    <location>
        <begin position="1"/>
        <end position="10"/>
    </location>
</feature>
<dbReference type="GO" id="GO:0042834">
    <property type="term" value="F:peptidoglycan binding"/>
    <property type="evidence" value="ECO:0007669"/>
    <property type="project" value="InterPro"/>
</dbReference>
<accession>A0A364JUV7</accession>